<dbReference type="RefSeq" id="XP_035907532.1">
    <property type="nucleotide sequence ID" value="XM_036051639.1"/>
</dbReference>
<evidence type="ECO:0000256" key="3">
    <source>
        <dbReference type="ARBA" id="ARBA00022679"/>
    </source>
</evidence>
<dbReference type="PROSITE" id="PS51563">
    <property type="entry name" value="SAM_MTA70L_1"/>
    <property type="match status" value="1"/>
</dbReference>
<evidence type="ECO:0000256" key="4">
    <source>
        <dbReference type="ARBA" id="ARBA00022691"/>
    </source>
</evidence>
<keyword evidence="4" id="KW-0949">S-adenosyl-L-methionine</keyword>
<dbReference type="EnsemblMetazoa" id="ASTEI01627-RA">
    <property type="protein sequence ID" value="ASTEI01627-PA"/>
    <property type="gene ID" value="ASTEI01627"/>
</dbReference>
<evidence type="ECO:0000313" key="8">
    <source>
        <dbReference type="EnsemblMetazoa" id="ASTEI01627-PA"/>
    </source>
</evidence>
<keyword evidence="3" id="KW-0808">Transferase</keyword>
<keyword evidence="9" id="KW-1185">Reference proteome</keyword>
<proteinExistence type="inferred from homology"/>
<evidence type="ECO:0000256" key="7">
    <source>
        <dbReference type="SAM" id="MobiDB-lite"/>
    </source>
</evidence>
<evidence type="ECO:0000256" key="1">
    <source>
        <dbReference type="ARBA" id="ARBA00012160"/>
    </source>
</evidence>
<accession>A0A182XZJ1</accession>
<dbReference type="InterPro" id="IPR007757">
    <property type="entry name" value="MT-A70-like"/>
</dbReference>
<dbReference type="PROSITE" id="PS51143">
    <property type="entry name" value="MT_A70"/>
    <property type="match status" value="1"/>
</dbReference>
<keyword evidence="2" id="KW-0489">Methyltransferase</keyword>
<name>A0A182XZJ1_ANOST</name>
<dbReference type="GO" id="GO:0001510">
    <property type="term" value="P:RNA methylation"/>
    <property type="evidence" value="ECO:0007669"/>
    <property type="project" value="InterPro"/>
</dbReference>
<dbReference type="OrthoDB" id="10262526at2759"/>
<dbReference type="InterPro" id="IPR025848">
    <property type="entry name" value="MT-A70"/>
</dbReference>
<evidence type="ECO:0000256" key="6">
    <source>
        <dbReference type="PROSITE-ProRule" id="PRU00489"/>
    </source>
</evidence>
<evidence type="ECO:0000313" key="9">
    <source>
        <dbReference type="Proteomes" id="UP000076408"/>
    </source>
</evidence>
<dbReference type="OMA" id="APNDIMM"/>
<dbReference type="AlphaFoldDB" id="A0A182XZJ1"/>
<dbReference type="Pfam" id="PF05063">
    <property type="entry name" value="MT-A70"/>
    <property type="match status" value="1"/>
</dbReference>
<evidence type="ECO:0000256" key="2">
    <source>
        <dbReference type="ARBA" id="ARBA00022603"/>
    </source>
</evidence>
<dbReference type="KEGG" id="aste:118510147"/>
<comment type="similarity">
    <text evidence="6">Belongs to the MT-A70-like family.</text>
</comment>
<protein>
    <recommendedName>
        <fullName evidence="1">mRNA m(6)A methyltransferase</fullName>
        <ecNumber evidence="1">2.1.1.348</ecNumber>
    </recommendedName>
</protein>
<reference evidence="8" key="2">
    <citation type="submission" date="2020-05" db="UniProtKB">
        <authorList>
            <consortium name="EnsemblMetazoa"/>
        </authorList>
    </citation>
    <scope>IDENTIFICATION</scope>
    <source>
        <strain evidence="8">Indian</strain>
    </source>
</reference>
<sequence>MSSWEEIQAVKVKRNSLREKLEKRKKERQDLLGSSSPSGSGAVVGLIKIESSNNLTEDKGKLLLTTIKLDQTGSADIDAEVEKYLVQVLADQSLILPTNSAQIAERVEKHVQKAVMRDSVAYYLHKLAGQKLINIKEVSIGGTVGYEVISAEHINLQALHDDMGMNHVPVISVEAAKRKAECTKEDKMSGGSGKIARANVTSTRDDGRKSNAVDTSLSCQASDIMSLLSLPSTREKQSKKVGEEILELLSKPTAKERSLAEKFKSQGGAQVMEFCPHGTRIECMRSSEATPEAKEGNDKKTINNIEDEEKSECDDENEVIIAKDDESSQTDSIEGNVIKKELIESDTTGTETSTEIEEAKTKYQCNKLHFKKIIQNHTDETLGDCSFLNTCFHMDTCKYVHYEVDTYVGQTPSIIPAKFEPNEERAAGQKRHTADACATLYPPQWIQCDLRFLDMTVLGKFAVVMADPPWDIHMELPYGTMSDDEMRQLGVPALQDDGLIFLWVTGRAMELGRECLKLWGYERVDELIWVKTNQLQRIIRTGRTGHWLNHGKEHCLVGMKGNPPNLNRGLDCDVIVAEVRATSHKPDEIYGIIERLSPGTRKIELFGRPHNVQPNWITLGNQLDGIRLVDPELINSFQKRYPDGNCMTPAKNP</sequence>
<comment type="catalytic activity">
    <reaction evidence="5">
        <text>an adenosine in mRNA + S-adenosyl-L-methionine = an N(6)-methyladenosine in mRNA + S-adenosyl-L-homocysteine + H(+)</text>
        <dbReference type="Rhea" id="RHEA:55584"/>
        <dbReference type="Rhea" id="RHEA-COMP:12414"/>
        <dbReference type="Rhea" id="RHEA-COMP:12417"/>
        <dbReference type="ChEBI" id="CHEBI:15378"/>
        <dbReference type="ChEBI" id="CHEBI:57856"/>
        <dbReference type="ChEBI" id="CHEBI:59789"/>
        <dbReference type="ChEBI" id="CHEBI:74411"/>
        <dbReference type="ChEBI" id="CHEBI:74449"/>
        <dbReference type="EC" id="2.1.1.348"/>
    </reaction>
</comment>
<dbReference type="GeneID" id="118510147"/>
<dbReference type="GO" id="GO:0036396">
    <property type="term" value="C:RNA N6-methyladenosine methyltransferase complex"/>
    <property type="evidence" value="ECO:0007669"/>
    <property type="project" value="TreeGrafter"/>
</dbReference>
<dbReference type="SUPFAM" id="SSF53335">
    <property type="entry name" value="S-adenosyl-L-methionine-dependent methyltransferases"/>
    <property type="match status" value="1"/>
</dbReference>
<feature type="region of interest" description="Disordered" evidence="7">
    <location>
        <begin position="18"/>
        <end position="40"/>
    </location>
</feature>
<dbReference type="PANTHER" id="PTHR12829">
    <property type="entry name" value="N6-ADENOSINE-METHYLTRANSFERASE"/>
    <property type="match status" value="1"/>
</dbReference>
<evidence type="ECO:0000256" key="5">
    <source>
        <dbReference type="ARBA" id="ARBA00048957"/>
    </source>
</evidence>
<dbReference type="CTD" id="56339"/>
<dbReference type="Proteomes" id="UP000076408">
    <property type="component" value="Unassembled WGS sequence"/>
</dbReference>
<dbReference type="VEuPathDB" id="VectorBase:ASTEI01627"/>
<organism evidence="8 9">
    <name type="scientific">Anopheles stephensi</name>
    <name type="common">Indo-Pakistan malaria mosquito</name>
    <dbReference type="NCBI Taxonomy" id="30069"/>
    <lineage>
        <taxon>Eukaryota</taxon>
        <taxon>Metazoa</taxon>
        <taxon>Ecdysozoa</taxon>
        <taxon>Arthropoda</taxon>
        <taxon>Hexapoda</taxon>
        <taxon>Insecta</taxon>
        <taxon>Pterygota</taxon>
        <taxon>Neoptera</taxon>
        <taxon>Endopterygota</taxon>
        <taxon>Diptera</taxon>
        <taxon>Nematocera</taxon>
        <taxon>Culicoidea</taxon>
        <taxon>Culicidae</taxon>
        <taxon>Anophelinae</taxon>
        <taxon>Anopheles</taxon>
    </lineage>
</organism>
<dbReference type="VEuPathDB" id="VectorBase:ASTEI20_042772"/>
<dbReference type="STRING" id="30069.A0A182XZJ1"/>
<dbReference type="GO" id="GO:0001734">
    <property type="term" value="F:mRNA m(6)A methyltransferase activity"/>
    <property type="evidence" value="ECO:0007669"/>
    <property type="project" value="UniProtKB-EC"/>
</dbReference>
<dbReference type="EC" id="2.1.1.348" evidence="1"/>
<dbReference type="PANTHER" id="PTHR12829:SF7">
    <property type="entry name" value="N6-ADENOSINE-METHYLTRANSFERASE CATALYTIC SUBUNIT"/>
    <property type="match status" value="1"/>
</dbReference>
<dbReference type="VEuPathDB" id="VectorBase:ASTE001673"/>
<feature type="compositionally biased region" description="Basic and acidic residues" evidence="7">
    <location>
        <begin position="18"/>
        <end position="30"/>
    </location>
</feature>
<dbReference type="InterPro" id="IPR029063">
    <property type="entry name" value="SAM-dependent_MTases_sf"/>
</dbReference>
<reference evidence="9" key="1">
    <citation type="journal article" date="2014" name="Genome Biol.">
        <title>Genome analysis of a major urban malaria vector mosquito, Anopheles stephensi.</title>
        <authorList>
            <person name="Jiang X."/>
            <person name="Peery A."/>
            <person name="Hall A.B."/>
            <person name="Sharma A."/>
            <person name="Chen X.G."/>
            <person name="Waterhouse R.M."/>
            <person name="Komissarov A."/>
            <person name="Riehle M.M."/>
            <person name="Shouche Y."/>
            <person name="Sharakhova M.V."/>
            <person name="Lawson D."/>
            <person name="Pakpour N."/>
            <person name="Arensburger P."/>
            <person name="Davidson V.L."/>
            <person name="Eiglmeier K."/>
            <person name="Emrich S."/>
            <person name="George P."/>
            <person name="Kennedy R.C."/>
            <person name="Mane S.P."/>
            <person name="Maslen G."/>
            <person name="Oringanje C."/>
            <person name="Qi Y."/>
            <person name="Settlage R."/>
            <person name="Tojo M."/>
            <person name="Tubio J.M."/>
            <person name="Unger M.F."/>
            <person name="Wang B."/>
            <person name="Vernick K.D."/>
            <person name="Ribeiro J.M."/>
            <person name="James A.A."/>
            <person name="Michel K."/>
            <person name="Riehle M.A."/>
            <person name="Luckhart S."/>
            <person name="Sharakhov I.V."/>
            <person name="Tu Z."/>
        </authorList>
    </citation>
    <scope>NUCLEOTIDE SEQUENCE [LARGE SCALE GENOMIC DNA]</scope>
    <source>
        <strain evidence="9">Indian</strain>
    </source>
</reference>
<dbReference type="GO" id="GO:0005634">
    <property type="term" value="C:nucleus"/>
    <property type="evidence" value="ECO:0007669"/>
    <property type="project" value="InterPro"/>
</dbReference>